<feature type="domain" description="Phosphoribosyltransferase" evidence="1">
    <location>
        <begin position="412"/>
        <end position="563"/>
    </location>
</feature>
<evidence type="ECO:0000313" key="3">
    <source>
        <dbReference type="Proteomes" id="UP000177798"/>
    </source>
</evidence>
<evidence type="ECO:0000313" key="2">
    <source>
        <dbReference type="EMBL" id="APA06345.1"/>
    </source>
</evidence>
<gene>
    <name evidence="2" type="ORF">sscle_01g011150</name>
</gene>
<reference evidence="3" key="1">
    <citation type="journal article" date="2017" name="Genome Biol. Evol.">
        <title>The complete genome sequence of the phytopathogenic fungus Sclerotinia sclerotiorum reveals insights into the genome architecture of broad host range pathogens.</title>
        <authorList>
            <person name="Derbyshire M."/>
            <person name="Denton-Giles M."/>
            <person name="Hegedus D."/>
            <person name="Seifbarghy S."/>
            <person name="Rollins J."/>
            <person name="van Kan J."/>
            <person name="Seidl M.F."/>
            <person name="Faino L."/>
            <person name="Mbengue M."/>
            <person name="Navaud O."/>
            <person name="Raffaele S."/>
            <person name="Hammond-Kosack K."/>
            <person name="Heard S."/>
            <person name="Oliver R."/>
        </authorList>
    </citation>
    <scope>NUCLEOTIDE SEQUENCE [LARGE SCALE GENOMIC DNA]</scope>
    <source>
        <strain evidence="3">ATCC 18683 / 1980 / Ss-1</strain>
    </source>
</reference>
<dbReference type="InterPro" id="IPR000836">
    <property type="entry name" value="PRTase_dom"/>
</dbReference>
<dbReference type="Gene3D" id="3.40.50.1000">
    <property type="entry name" value="HAD superfamily/HAD-like"/>
    <property type="match status" value="1"/>
</dbReference>
<organism evidence="2 3">
    <name type="scientific">Sclerotinia sclerotiorum (strain ATCC 18683 / 1980 / Ss-1)</name>
    <name type="common">White mold</name>
    <name type="synonym">Whetzelinia sclerotiorum</name>
    <dbReference type="NCBI Taxonomy" id="665079"/>
    <lineage>
        <taxon>Eukaryota</taxon>
        <taxon>Fungi</taxon>
        <taxon>Dikarya</taxon>
        <taxon>Ascomycota</taxon>
        <taxon>Pezizomycotina</taxon>
        <taxon>Leotiomycetes</taxon>
        <taxon>Helotiales</taxon>
        <taxon>Sclerotiniaceae</taxon>
        <taxon>Sclerotinia</taxon>
    </lineage>
</organism>
<dbReference type="SUPFAM" id="SSF53271">
    <property type="entry name" value="PRTase-like"/>
    <property type="match status" value="1"/>
</dbReference>
<proteinExistence type="predicted"/>
<dbReference type="Pfam" id="PF14681">
    <property type="entry name" value="UPRTase"/>
    <property type="match status" value="1"/>
</dbReference>
<dbReference type="InterPro" id="IPR036412">
    <property type="entry name" value="HAD-like_sf"/>
</dbReference>
<dbReference type="InterPro" id="IPR050582">
    <property type="entry name" value="HAD-like_SerB"/>
</dbReference>
<dbReference type="AlphaFoldDB" id="A0A1D9PUE3"/>
<dbReference type="InterPro" id="IPR023214">
    <property type="entry name" value="HAD_sf"/>
</dbReference>
<evidence type="ECO:0000259" key="1">
    <source>
        <dbReference type="Pfam" id="PF14681"/>
    </source>
</evidence>
<dbReference type="OrthoDB" id="5416609at2759"/>
<dbReference type="PANTHER" id="PTHR43344:SF20">
    <property type="entry name" value="URACIL PHOSPHORIBOSYLTRANSFERASE"/>
    <property type="match status" value="1"/>
</dbReference>
<dbReference type="VEuPathDB" id="FungiDB:sscle_01g011150"/>
<dbReference type="CDD" id="cd06223">
    <property type="entry name" value="PRTases_typeI"/>
    <property type="match status" value="1"/>
</dbReference>
<dbReference type="EMBL" id="CP017814">
    <property type="protein sequence ID" value="APA06345.1"/>
    <property type="molecule type" value="Genomic_DNA"/>
</dbReference>
<sequence length="611" mass="68773">MQWQFQRKRHSVHTRKAQSSVSVEFPDAGKSYTFKYLKMLKDCPFVFYDDSQVINEVTPGGLEAFKKMSPEHQKHYRRTAIRKISDHKWHESDIAVFHELCCKYAVAFICVGVSHDFKVVTDVWNGFETRNLEIANAMLADKFQFSSNQGWPKIMLVMDGDRTLVAEDTGALFWQKWIARHGPEAPNNQSLLKLFFRSNLSYSCAAFRQAALVYSELMDEAENDDICQEVASIVNIHQEFVSLLQSVAAEKHIGAVIISCGQHRIWEKVLEKEGLSKSVKVIVGGRIWDGPCEILVTAGAKAGLVDRLRLSNRTYLCAFGDSPMDLGMLKAANKAIVVVGEVGKRSKEMEAELLNAIDNDGLHASQLIISHNVLPRLDTQKLPLIKLTDQKFLELIFSRHGRHAKLKVIHTTDKNATKSLMTPTCDAANKSPALGKYPRTMGRYLAIELISAVIGLESHETPHVQGHQTIGHRLLRDNQTSIFALMPGGEPMALGINDVFPVAMLLHAKDPQDIMPEHLQGKITVVLVDSIIYKGKTILEFVQHIRNLNAIVRIVLAAGVIHQSIAGDWNCCKYTRSTRKLQHRRTPHFRQEVHGQKIYKYKLSLCSIPGN</sequence>
<dbReference type="InterPro" id="IPR029057">
    <property type="entry name" value="PRTase-like"/>
</dbReference>
<dbReference type="SUPFAM" id="SSF56784">
    <property type="entry name" value="HAD-like"/>
    <property type="match status" value="1"/>
</dbReference>
<dbReference type="Gene3D" id="3.40.50.2020">
    <property type="match status" value="1"/>
</dbReference>
<name>A0A1D9PUE3_SCLS1</name>
<dbReference type="PANTHER" id="PTHR43344">
    <property type="entry name" value="PHOSPHOSERINE PHOSPHATASE"/>
    <property type="match status" value="1"/>
</dbReference>
<dbReference type="Pfam" id="PF12710">
    <property type="entry name" value="HAD"/>
    <property type="match status" value="1"/>
</dbReference>
<accession>A0A1D9PUE3</accession>
<dbReference type="Proteomes" id="UP000177798">
    <property type="component" value="Chromosome 1"/>
</dbReference>
<protein>
    <recommendedName>
        <fullName evidence="1">Phosphoribosyltransferase domain-containing protein</fullName>
    </recommendedName>
</protein>